<dbReference type="EMBL" id="JTDV01000002">
    <property type="protein sequence ID" value="KJD34110.1"/>
    <property type="molecule type" value="Genomic_DNA"/>
</dbReference>
<evidence type="ECO:0000313" key="8">
    <source>
        <dbReference type="Proteomes" id="UP000032361"/>
    </source>
</evidence>
<dbReference type="Proteomes" id="UP000032361">
    <property type="component" value="Unassembled WGS sequence"/>
</dbReference>
<feature type="transmembrane region" description="Helical" evidence="5">
    <location>
        <begin position="193"/>
        <end position="209"/>
    </location>
</feature>
<keyword evidence="2 5" id="KW-0812">Transmembrane</keyword>
<feature type="transmembrane region" description="Helical" evidence="5">
    <location>
        <begin position="59"/>
        <end position="78"/>
    </location>
</feature>
<feature type="transmembrane region" description="Helical" evidence="5">
    <location>
        <begin position="367"/>
        <end position="385"/>
    </location>
</feature>
<dbReference type="InterPro" id="IPR051533">
    <property type="entry name" value="WaaL-like"/>
</dbReference>
<accession>A0A0D7W4P2</accession>
<name>A0A0D7W4P2_9FLAO</name>
<feature type="transmembrane region" description="Helical" evidence="5">
    <location>
        <begin position="391"/>
        <end position="408"/>
    </location>
</feature>
<feature type="domain" description="O-antigen ligase-related" evidence="6">
    <location>
        <begin position="199"/>
        <end position="349"/>
    </location>
</feature>
<evidence type="ECO:0000256" key="4">
    <source>
        <dbReference type="ARBA" id="ARBA00023136"/>
    </source>
</evidence>
<dbReference type="AlphaFoldDB" id="A0A0D7W4P2"/>
<dbReference type="Pfam" id="PF04932">
    <property type="entry name" value="Wzy_C"/>
    <property type="match status" value="1"/>
</dbReference>
<comment type="caution">
    <text evidence="7">The sequence shown here is derived from an EMBL/GenBank/DDBJ whole genome shotgun (WGS) entry which is preliminary data.</text>
</comment>
<keyword evidence="4 5" id="KW-0472">Membrane</keyword>
<feature type="transmembrane region" description="Helical" evidence="5">
    <location>
        <begin position="119"/>
        <end position="143"/>
    </location>
</feature>
<feature type="transmembrane region" description="Helical" evidence="5">
    <location>
        <begin position="238"/>
        <end position="255"/>
    </location>
</feature>
<feature type="transmembrane region" description="Helical" evidence="5">
    <location>
        <begin position="90"/>
        <end position="107"/>
    </location>
</feature>
<dbReference type="PANTHER" id="PTHR37422">
    <property type="entry name" value="TEICHURONIC ACID BIOSYNTHESIS PROTEIN TUAE"/>
    <property type="match status" value="1"/>
</dbReference>
<dbReference type="PANTHER" id="PTHR37422:SF13">
    <property type="entry name" value="LIPOPOLYSACCHARIDE BIOSYNTHESIS PROTEIN PA4999-RELATED"/>
    <property type="match status" value="1"/>
</dbReference>
<keyword evidence="8" id="KW-1185">Reference proteome</keyword>
<evidence type="ECO:0000259" key="6">
    <source>
        <dbReference type="Pfam" id="PF04932"/>
    </source>
</evidence>
<evidence type="ECO:0000256" key="1">
    <source>
        <dbReference type="ARBA" id="ARBA00004141"/>
    </source>
</evidence>
<evidence type="ECO:0000256" key="2">
    <source>
        <dbReference type="ARBA" id="ARBA00022692"/>
    </source>
</evidence>
<feature type="transmembrane region" description="Helical" evidence="5">
    <location>
        <begin position="15"/>
        <end position="47"/>
    </location>
</feature>
<proteinExistence type="predicted"/>
<dbReference type="STRING" id="1382798.PK35_05110"/>
<feature type="transmembrane region" description="Helical" evidence="5">
    <location>
        <begin position="163"/>
        <end position="186"/>
    </location>
</feature>
<evidence type="ECO:0000256" key="5">
    <source>
        <dbReference type="SAM" id="Phobius"/>
    </source>
</evidence>
<reference evidence="7 8" key="1">
    <citation type="journal article" date="2015" name="Antonie Van Leeuwenhoek">
        <title>Tamlana nanhaiensis sp. nov., isolated from surface seawater collected from the South China Sea.</title>
        <authorList>
            <person name="Liu X."/>
            <person name="Lai Q."/>
            <person name="Du Y."/>
            <person name="Li G."/>
            <person name="Sun F."/>
            <person name="Shao Z."/>
        </authorList>
    </citation>
    <scope>NUCLEOTIDE SEQUENCE [LARGE SCALE GENOMIC DNA]</scope>
    <source>
        <strain evidence="7 8">FHC16</strain>
    </source>
</reference>
<evidence type="ECO:0000256" key="3">
    <source>
        <dbReference type="ARBA" id="ARBA00022989"/>
    </source>
</evidence>
<protein>
    <recommendedName>
        <fullName evidence="6">O-antigen ligase-related domain-containing protein</fullName>
    </recommendedName>
</protein>
<keyword evidence="3 5" id="KW-1133">Transmembrane helix</keyword>
<feature type="transmembrane region" description="Helical" evidence="5">
    <location>
        <begin position="337"/>
        <end position="355"/>
    </location>
</feature>
<dbReference type="GO" id="GO:0016020">
    <property type="term" value="C:membrane"/>
    <property type="evidence" value="ECO:0007669"/>
    <property type="project" value="UniProtKB-SubCell"/>
</dbReference>
<sequence>MLNKTQIKLQHINSLLYLVAMLPLFSLKMVSISIIIFLVTALFNFFHRKEKLESINYKYILLFAAPFFLNILALLYTNNYQISLKILEKNLAIIIFPVVFFFLKPFYRNSQFIRFIQVYILSCFAMVVFSIIYVLVNVSNIVVNNTNNNNYQSVVKLRESLDLVPIIGEHTIYYSLLVGVGLLLLYYNRFKSIILNILLYVFFVLGLLLASSKGVILALILVSICVIFQKNKNVKRSSLVTVVFLVGISLLGYFSPLKVRIESFFKNKHFYPTGIHYNSVNIRNAIYSCSFSLIDDAGLFGFSPGDTQVKLNECYKQFDTVAFQKKSYNTHNQYLDYLLSFGFVGLFIMLFVYFQYLKIALKANNRFYLNFLIFFYIAFLTENILARNTGIILFNLFNCLMGYRVLILKETYE</sequence>
<dbReference type="InterPro" id="IPR007016">
    <property type="entry name" value="O-antigen_ligase-rel_domated"/>
</dbReference>
<gene>
    <name evidence="7" type="ORF">PK35_05110</name>
</gene>
<organism evidence="7 8">
    <name type="scientific">Neotamlana nanhaiensis</name>
    <dbReference type="NCBI Taxonomy" id="1382798"/>
    <lineage>
        <taxon>Bacteria</taxon>
        <taxon>Pseudomonadati</taxon>
        <taxon>Bacteroidota</taxon>
        <taxon>Flavobacteriia</taxon>
        <taxon>Flavobacteriales</taxon>
        <taxon>Flavobacteriaceae</taxon>
        <taxon>Neotamlana</taxon>
    </lineage>
</organism>
<comment type="subcellular location">
    <subcellularLocation>
        <location evidence="1">Membrane</location>
        <topology evidence="1">Multi-pass membrane protein</topology>
    </subcellularLocation>
</comment>
<dbReference type="PATRIC" id="fig|1382798.3.peg.2198"/>
<evidence type="ECO:0000313" key="7">
    <source>
        <dbReference type="EMBL" id="KJD34110.1"/>
    </source>
</evidence>